<reference evidence="1 2" key="1">
    <citation type="submission" date="2018-06" db="EMBL/GenBank/DDBJ databases">
        <authorList>
            <consortium name="Pathogen Informatics"/>
            <person name="Doyle S."/>
        </authorList>
    </citation>
    <scope>NUCLEOTIDE SEQUENCE [LARGE SCALE GENOMIC DNA]</scope>
    <source>
        <strain evidence="1 2">NCTC11388</strain>
    </source>
</reference>
<dbReference type="RefSeq" id="WP_115168962.1">
    <property type="nucleotide sequence ID" value="NZ_UGYW01000001.1"/>
</dbReference>
<dbReference type="NCBIfam" id="TIGR03519">
    <property type="entry name" value="T9SS_PorP_fam"/>
    <property type="match status" value="1"/>
</dbReference>
<dbReference type="InterPro" id="IPR019861">
    <property type="entry name" value="PorP/SprF_Bacteroidetes"/>
</dbReference>
<evidence type="ECO:0000313" key="1">
    <source>
        <dbReference type="EMBL" id="SUI98108.1"/>
    </source>
</evidence>
<accession>A0A380BBG3</accession>
<sequence>MNSYPINRYIISCYLTFIILFSSSVGFAQQVPLASGFFTDKYLQNSAKYGISAENSLLLGIRNNVANNHANQNEQLLNLNLNRNTHGFGAGIHNINSGSFKHTSLQASYAHHLLFDNPGHMLSLGTSLSYTSENIDLKKIEGETNDPTLLDFNRRTNKLDLDLGVAYSVSDVDIQLSVNNILAKKTTYFLVNKNRIFSSVSYTIETASRLRFSPQVSYRKLLNDNDVLDLGGAVAFNPNFQLFALYHSNQNITTGLNLNIQKFKFNAAYLKGTSGIQRNTAECLEFAVGYRW</sequence>
<name>A0A380BBG3_SPHSI</name>
<dbReference type="AlphaFoldDB" id="A0A380BBG3"/>
<dbReference type="Pfam" id="PF11751">
    <property type="entry name" value="PorP_SprF"/>
    <property type="match status" value="1"/>
</dbReference>
<dbReference type="EMBL" id="UGYW01000001">
    <property type="protein sequence ID" value="SUI98108.1"/>
    <property type="molecule type" value="Genomic_DNA"/>
</dbReference>
<organism evidence="1 2">
    <name type="scientific">Sphingobacterium spiritivorum</name>
    <name type="common">Flavobacterium spiritivorum</name>
    <dbReference type="NCBI Taxonomy" id="258"/>
    <lineage>
        <taxon>Bacteria</taxon>
        <taxon>Pseudomonadati</taxon>
        <taxon>Bacteroidota</taxon>
        <taxon>Sphingobacteriia</taxon>
        <taxon>Sphingobacteriales</taxon>
        <taxon>Sphingobacteriaceae</taxon>
        <taxon>Sphingobacterium</taxon>
    </lineage>
</organism>
<dbReference type="Proteomes" id="UP000254893">
    <property type="component" value="Unassembled WGS sequence"/>
</dbReference>
<gene>
    <name evidence="1" type="ORF">NCTC11388_00518</name>
</gene>
<protein>
    <submittedName>
        <fullName evidence="1">Bacteroidetes-specific putative membrane protein</fullName>
    </submittedName>
</protein>
<evidence type="ECO:0000313" key="2">
    <source>
        <dbReference type="Proteomes" id="UP000254893"/>
    </source>
</evidence>
<proteinExistence type="predicted"/>